<organism evidence="4 5">
    <name type="scientific">Sinomonas flava</name>
    <dbReference type="NCBI Taxonomy" id="496857"/>
    <lineage>
        <taxon>Bacteria</taxon>
        <taxon>Bacillati</taxon>
        <taxon>Actinomycetota</taxon>
        <taxon>Actinomycetes</taxon>
        <taxon>Micrococcales</taxon>
        <taxon>Micrococcaceae</taxon>
        <taxon>Sinomonas</taxon>
    </lineage>
</organism>
<dbReference type="PROSITE" id="PS50977">
    <property type="entry name" value="HTH_TETR_2"/>
    <property type="match status" value="1"/>
</dbReference>
<feature type="domain" description="HTH tetR-type" evidence="3">
    <location>
        <begin position="7"/>
        <end position="67"/>
    </location>
</feature>
<evidence type="ECO:0000313" key="4">
    <source>
        <dbReference type="EMBL" id="GAA2199072.1"/>
    </source>
</evidence>
<evidence type="ECO:0000259" key="3">
    <source>
        <dbReference type="PROSITE" id="PS50977"/>
    </source>
</evidence>
<evidence type="ECO:0000313" key="5">
    <source>
        <dbReference type="Proteomes" id="UP001500432"/>
    </source>
</evidence>
<accession>A0ABN3BR31</accession>
<dbReference type="Proteomes" id="UP001500432">
    <property type="component" value="Unassembled WGS sequence"/>
</dbReference>
<dbReference type="InterPro" id="IPR009057">
    <property type="entry name" value="Homeodomain-like_sf"/>
</dbReference>
<feature type="DNA-binding region" description="H-T-H motif" evidence="2">
    <location>
        <begin position="30"/>
        <end position="49"/>
    </location>
</feature>
<dbReference type="SUPFAM" id="SSF46689">
    <property type="entry name" value="Homeodomain-like"/>
    <property type="match status" value="1"/>
</dbReference>
<dbReference type="EMBL" id="BAAAQW010000003">
    <property type="protein sequence ID" value="GAA2199072.1"/>
    <property type="molecule type" value="Genomic_DNA"/>
</dbReference>
<dbReference type="RefSeq" id="WP_344298949.1">
    <property type="nucleotide sequence ID" value="NZ_BAAAQW010000003.1"/>
</dbReference>
<comment type="caution">
    <text evidence="4">The sequence shown here is derived from an EMBL/GenBank/DDBJ whole genome shotgun (WGS) entry which is preliminary data.</text>
</comment>
<dbReference type="Gene3D" id="1.10.357.10">
    <property type="entry name" value="Tetracycline Repressor, domain 2"/>
    <property type="match status" value="1"/>
</dbReference>
<proteinExistence type="predicted"/>
<reference evidence="4 5" key="1">
    <citation type="journal article" date="2019" name="Int. J. Syst. Evol. Microbiol.">
        <title>The Global Catalogue of Microorganisms (GCM) 10K type strain sequencing project: providing services to taxonomists for standard genome sequencing and annotation.</title>
        <authorList>
            <consortium name="The Broad Institute Genomics Platform"/>
            <consortium name="The Broad Institute Genome Sequencing Center for Infectious Disease"/>
            <person name="Wu L."/>
            <person name="Ma J."/>
        </authorList>
    </citation>
    <scope>NUCLEOTIDE SEQUENCE [LARGE SCALE GENOMIC DNA]</scope>
    <source>
        <strain evidence="4 5">JCM 16034</strain>
    </source>
</reference>
<dbReference type="InterPro" id="IPR001647">
    <property type="entry name" value="HTH_TetR"/>
</dbReference>
<sequence length="199" mass="22191">MARPPRPERKQELLEQILDYLLDSTLADLTFRRLAEGLGISSYVLVYHFGNRDQLVGEIIRGIAQRFQSIEADGIPRTGRADLVAWARRAFELSLDHRGRHLQRLEFEASVQDVVAENPRRAGVDAYEHWRAFLAGWLVSQGVPAAQAASIARTYVGAIMGLLYDFVITGERRAVLESFDLIAVAFVQQLSAPARSAAS</sequence>
<evidence type="ECO:0000256" key="2">
    <source>
        <dbReference type="PROSITE-ProRule" id="PRU00335"/>
    </source>
</evidence>
<keyword evidence="1 2" id="KW-0238">DNA-binding</keyword>
<name>A0ABN3BR31_9MICC</name>
<protein>
    <submittedName>
        <fullName evidence="4">TetR/AcrR family transcriptional regulator</fullName>
    </submittedName>
</protein>
<evidence type="ECO:0000256" key="1">
    <source>
        <dbReference type="ARBA" id="ARBA00023125"/>
    </source>
</evidence>
<gene>
    <name evidence="4" type="ORF">GCM10009849_14160</name>
</gene>
<keyword evidence="5" id="KW-1185">Reference proteome</keyword>